<comment type="caution">
    <text evidence="1">The sequence shown here is derived from an EMBL/GenBank/DDBJ whole genome shotgun (WGS) entry which is preliminary data.</text>
</comment>
<dbReference type="Proteomes" id="UP000887013">
    <property type="component" value="Unassembled WGS sequence"/>
</dbReference>
<dbReference type="EMBL" id="BMAW01083422">
    <property type="protein sequence ID" value="GFU33986.1"/>
    <property type="molecule type" value="Genomic_DNA"/>
</dbReference>
<evidence type="ECO:0000313" key="1">
    <source>
        <dbReference type="EMBL" id="GFU33986.1"/>
    </source>
</evidence>
<protein>
    <submittedName>
        <fullName evidence="1">Uncharacterized protein</fullName>
    </submittedName>
</protein>
<accession>A0A8X6QSH0</accession>
<feature type="non-terminal residue" evidence="1">
    <location>
        <position position="39"/>
    </location>
</feature>
<proteinExistence type="predicted"/>
<sequence length="39" mass="4281">MPQPHPGAQPRASLLLTVITTSSDMTCEWVGAMSVFYEQ</sequence>
<keyword evidence="2" id="KW-1185">Reference proteome</keyword>
<evidence type="ECO:0000313" key="2">
    <source>
        <dbReference type="Proteomes" id="UP000887013"/>
    </source>
</evidence>
<name>A0A8X6QSH0_NEPPI</name>
<dbReference type="AlphaFoldDB" id="A0A8X6QSH0"/>
<reference evidence="1" key="1">
    <citation type="submission" date="2020-08" db="EMBL/GenBank/DDBJ databases">
        <title>Multicomponent nature underlies the extraordinary mechanical properties of spider dragline silk.</title>
        <authorList>
            <person name="Kono N."/>
            <person name="Nakamura H."/>
            <person name="Mori M."/>
            <person name="Yoshida Y."/>
            <person name="Ohtoshi R."/>
            <person name="Malay A.D."/>
            <person name="Moran D.A.P."/>
            <person name="Tomita M."/>
            <person name="Numata K."/>
            <person name="Arakawa K."/>
        </authorList>
    </citation>
    <scope>NUCLEOTIDE SEQUENCE</scope>
</reference>
<organism evidence="1 2">
    <name type="scientific">Nephila pilipes</name>
    <name type="common">Giant wood spider</name>
    <name type="synonym">Nephila maculata</name>
    <dbReference type="NCBI Taxonomy" id="299642"/>
    <lineage>
        <taxon>Eukaryota</taxon>
        <taxon>Metazoa</taxon>
        <taxon>Ecdysozoa</taxon>
        <taxon>Arthropoda</taxon>
        <taxon>Chelicerata</taxon>
        <taxon>Arachnida</taxon>
        <taxon>Araneae</taxon>
        <taxon>Araneomorphae</taxon>
        <taxon>Entelegynae</taxon>
        <taxon>Araneoidea</taxon>
        <taxon>Nephilidae</taxon>
        <taxon>Nephila</taxon>
    </lineage>
</organism>
<gene>
    <name evidence="1" type="ORF">NPIL_40841</name>
</gene>